<dbReference type="EMBL" id="CACVBM020001050">
    <property type="protein sequence ID" value="CAA7026204.1"/>
    <property type="molecule type" value="Genomic_DNA"/>
</dbReference>
<reference evidence="1" key="1">
    <citation type="submission" date="2020-01" db="EMBL/GenBank/DDBJ databases">
        <authorList>
            <person name="Mishra B."/>
        </authorList>
    </citation>
    <scope>NUCLEOTIDE SEQUENCE [LARGE SCALE GENOMIC DNA]</scope>
</reference>
<dbReference type="AlphaFoldDB" id="A0A6D2IBU6"/>
<gene>
    <name evidence="1" type="ORF">MERR_LOCUS13439</name>
</gene>
<proteinExistence type="predicted"/>
<evidence type="ECO:0000313" key="1">
    <source>
        <dbReference type="EMBL" id="CAA7026204.1"/>
    </source>
</evidence>
<comment type="caution">
    <text evidence="1">The sequence shown here is derived from an EMBL/GenBank/DDBJ whole genome shotgun (WGS) entry which is preliminary data.</text>
</comment>
<dbReference type="Proteomes" id="UP000467841">
    <property type="component" value="Unassembled WGS sequence"/>
</dbReference>
<protein>
    <submittedName>
        <fullName evidence="1">Uncharacterized protein</fullName>
    </submittedName>
</protein>
<sequence length="133" mass="14673">MEVHRPLLLNVDVHASGDKDSSLSVFPASVTLSDDDDCVEVTQLIRDLFPQFDAAGKGKERVRAVDEDAPPAKRHEDTTNLWPCVPGQTSRRIECPADVEQRGLAMNMVIRAHGGNIRPETMHLMDLSGHAFT</sequence>
<name>A0A6D2IBU6_9BRAS</name>
<organism evidence="1 2">
    <name type="scientific">Microthlaspi erraticum</name>
    <dbReference type="NCBI Taxonomy" id="1685480"/>
    <lineage>
        <taxon>Eukaryota</taxon>
        <taxon>Viridiplantae</taxon>
        <taxon>Streptophyta</taxon>
        <taxon>Embryophyta</taxon>
        <taxon>Tracheophyta</taxon>
        <taxon>Spermatophyta</taxon>
        <taxon>Magnoliopsida</taxon>
        <taxon>eudicotyledons</taxon>
        <taxon>Gunneridae</taxon>
        <taxon>Pentapetalae</taxon>
        <taxon>rosids</taxon>
        <taxon>malvids</taxon>
        <taxon>Brassicales</taxon>
        <taxon>Brassicaceae</taxon>
        <taxon>Coluteocarpeae</taxon>
        <taxon>Microthlaspi</taxon>
    </lineage>
</organism>
<keyword evidence="2" id="KW-1185">Reference proteome</keyword>
<evidence type="ECO:0000313" key="2">
    <source>
        <dbReference type="Proteomes" id="UP000467841"/>
    </source>
</evidence>
<accession>A0A6D2IBU6</accession>